<dbReference type="InterPro" id="IPR057252">
    <property type="entry name" value="CoiA_C"/>
</dbReference>
<evidence type="ECO:0000259" key="1">
    <source>
        <dbReference type="Pfam" id="PF06054"/>
    </source>
</evidence>
<dbReference type="InterPro" id="IPR057253">
    <property type="entry name" value="CoiA-like_N"/>
</dbReference>
<dbReference type="InterPro" id="IPR010330">
    <property type="entry name" value="CoiA_nuc"/>
</dbReference>
<dbReference type="Proteomes" id="UP001231362">
    <property type="component" value="Unassembled WGS sequence"/>
</dbReference>
<gene>
    <name evidence="4" type="ORF">J2S07_002840</name>
</gene>
<organism evidence="4 5">
    <name type="scientific">Anoxybacillus andreesenii</name>
    <dbReference type="NCBI Taxonomy" id="1325932"/>
    <lineage>
        <taxon>Bacteria</taxon>
        <taxon>Bacillati</taxon>
        <taxon>Bacillota</taxon>
        <taxon>Bacilli</taxon>
        <taxon>Bacillales</taxon>
        <taxon>Anoxybacillaceae</taxon>
        <taxon>Anoxybacillus</taxon>
    </lineage>
</organism>
<feature type="domain" description="Competence protein CoiA-like N-terminal" evidence="2">
    <location>
        <begin position="17"/>
        <end position="62"/>
    </location>
</feature>
<dbReference type="Pfam" id="PF25166">
    <property type="entry name" value="CoiA_C"/>
    <property type="match status" value="1"/>
</dbReference>
<accession>A0ABT9V6D9</accession>
<feature type="domain" description="Competence protein CoiA nuclease-like" evidence="1">
    <location>
        <begin position="67"/>
        <end position="229"/>
    </location>
</feature>
<sequence length="548" mass="65650">MFVAVDQNGEKQFAFDEDKNALRYLSAAKILYCPNCQKKVFFRGGPKRIHHFYHEPHVECSFVGEPETQEHLGGKLAIYNWLRKQYPNTFIALEYRITKTNQIADVYVDFGNGKRFAFEVQCAELTAETWLERRKLYRIAGIRDIWLFGTINYYKEINSNEIGEGELLLRLKYLQQTVNEKERNVYFIDVKNNLVKQIGQFFGLSYWTETRAVVKTQEISIDEMKIFQVPTPCKYVLGDQSSLARLHEYFSNRRKKAAEIWEQRKKENHLRLQRIQQKQQRIKKFEKYKRYLNNFSIQVVLQRMSHREQILFKRLVKEYNLSDTSFPGIFNIQMEDYEYIHTPYPLWQLLVFHKAIRHNYSKKQLIYSKYLFQDIKDQIRYNSRDSKEVATIIHSYLVLLEKCGFLDKRTLYRKYIHPFTIENNVLPIVDDKELNSFVALYFSEFNLLEIGWAEYYDTQVFIEVEEQKKLKKAVNRYQHLVINRMESPLHIEEGLIEWFQKAVLSQSIQLEKNEEEFLNDLVNLVQEGNFISQAIYDTFFALIEGKFN</sequence>
<name>A0ABT9V6D9_9BACL</name>
<evidence type="ECO:0000313" key="5">
    <source>
        <dbReference type="Proteomes" id="UP001231362"/>
    </source>
</evidence>
<protein>
    <submittedName>
        <fullName evidence="4">Competence CoiA-like predicted nuclease</fullName>
    </submittedName>
</protein>
<dbReference type="Pfam" id="PF25164">
    <property type="entry name" value="CoiA_N"/>
    <property type="match status" value="1"/>
</dbReference>
<proteinExistence type="predicted"/>
<evidence type="ECO:0000259" key="2">
    <source>
        <dbReference type="Pfam" id="PF25164"/>
    </source>
</evidence>
<dbReference type="RefSeq" id="WP_307151027.1">
    <property type="nucleotide sequence ID" value="NZ_JAUSTU010000013.1"/>
</dbReference>
<evidence type="ECO:0000259" key="3">
    <source>
        <dbReference type="Pfam" id="PF25166"/>
    </source>
</evidence>
<comment type="caution">
    <text evidence="4">The sequence shown here is derived from an EMBL/GenBank/DDBJ whole genome shotgun (WGS) entry which is preliminary data.</text>
</comment>
<dbReference type="EMBL" id="JAUSTU010000013">
    <property type="protein sequence ID" value="MDQ0156519.1"/>
    <property type="molecule type" value="Genomic_DNA"/>
</dbReference>
<keyword evidence="5" id="KW-1185">Reference proteome</keyword>
<evidence type="ECO:0000313" key="4">
    <source>
        <dbReference type="EMBL" id="MDQ0156519.1"/>
    </source>
</evidence>
<feature type="domain" description="Competence protein CoiA C-terminal" evidence="3">
    <location>
        <begin position="311"/>
        <end position="414"/>
    </location>
</feature>
<dbReference type="Pfam" id="PF06054">
    <property type="entry name" value="CoiA_nuc"/>
    <property type="match status" value="1"/>
</dbReference>
<reference evidence="4 5" key="1">
    <citation type="submission" date="2023-07" db="EMBL/GenBank/DDBJ databases">
        <title>Genomic Encyclopedia of Type Strains, Phase IV (KMG-IV): sequencing the most valuable type-strain genomes for metagenomic binning, comparative biology and taxonomic classification.</title>
        <authorList>
            <person name="Goeker M."/>
        </authorList>
    </citation>
    <scope>NUCLEOTIDE SEQUENCE [LARGE SCALE GENOMIC DNA]</scope>
    <source>
        <strain evidence="4 5">DSM 23948</strain>
    </source>
</reference>